<evidence type="ECO:0000256" key="4">
    <source>
        <dbReference type="PROSITE-ProRule" id="PRU00175"/>
    </source>
</evidence>
<evidence type="ECO:0000259" key="5">
    <source>
        <dbReference type="PROSITE" id="PS50089"/>
    </source>
</evidence>
<dbReference type="PANTHER" id="PTHR45798:SF88">
    <property type="entry name" value="RING-H2 FINGER PROTEIN ATL61-RELATED"/>
    <property type="match status" value="1"/>
</dbReference>
<dbReference type="SMART" id="SM00184">
    <property type="entry name" value="RING"/>
    <property type="match status" value="1"/>
</dbReference>
<dbReference type="GO" id="GO:0008270">
    <property type="term" value="F:zinc ion binding"/>
    <property type="evidence" value="ECO:0007669"/>
    <property type="project" value="UniProtKB-KW"/>
</dbReference>
<dbReference type="AlphaFoldDB" id="A0A822ZBB9"/>
<evidence type="ECO:0000256" key="1">
    <source>
        <dbReference type="ARBA" id="ARBA00022723"/>
    </source>
</evidence>
<organism evidence="6 7">
    <name type="scientific">Nelumbo nucifera</name>
    <name type="common">Sacred lotus</name>
    <dbReference type="NCBI Taxonomy" id="4432"/>
    <lineage>
        <taxon>Eukaryota</taxon>
        <taxon>Viridiplantae</taxon>
        <taxon>Streptophyta</taxon>
        <taxon>Embryophyta</taxon>
        <taxon>Tracheophyta</taxon>
        <taxon>Spermatophyta</taxon>
        <taxon>Magnoliopsida</taxon>
        <taxon>Proteales</taxon>
        <taxon>Nelumbonaceae</taxon>
        <taxon>Nelumbo</taxon>
    </lineage>
</organism>
<dbReference type="SUPFAM" id="SSF57850">
    <property type="entry name" value="RING/U-box"/>
    <property type="match status" value="1"/>
</dbReference>
<dbReference type="InterPro" id="IPR052788">
    <property type="entry name" value="RING-type_E3_ligase_ATL"/>
</dbReference>
<evidence type="ECO:0000256" key="3">
    <source>
        <dbReference type="ARBA" id="ARBA00022833"/>
    </source>
</evidence>
<comment type="caution">
    <text evidence="6">The sequence shown here is derived from an EMBL/GenBank/DDBJ whole genome shotgun (WGS) entry which is preliminary data.</text>
</comment>
<keyword evidence="1" id="KW-0479">Metal-binding</keyword>
<sequence length="158" mass="17394">MMLIVFLFKSIFRCTRRCSHSSHPQSSQSSISGTIQPYSNDLDAIPISIYGASPTSPPSFSCSSTPFESENCAICLAEFEYGQTVRVLPRCKHIFHKDCIDQWLPARSSFCPVCRDQAVENDVNPPTTNCRNAGGRTGNGSALLVLHFTPSVHLPNQL</sequence>
<dbReference type="Proteomes" id="UP000607653">
    <property type="component" value="Unassembled WGS sequence"/>
</dbReference>
<proteinExistence type="predicted"/>
<dbReference type="EMBL" id="DUZY01000005">
    <property type="protein sequence ID" value="DAD40336.1"/>
    <property type="molecule type" value="Genomic_DNA"/>
</dbReference>
<evidence type="ECO:0000313" key="6">
    <source>
        <dbReference type="EMBL" id="DAD40336.1"/>
    </source>
</evidence>
<reference evidence="6 7" key="1">
    <citation type="journal article" date="2020" name="Mol. Biol. Evol.">
        <title>Distinct Expression and Methylation Patterns for Genes with Different Fates following a Single Whole-Genome Duplication in Flowering Plants.</title>
        <authorList>
            <person name="Shi T."/>
            <person name="Rahmani R.S."/>
            <person name="Gugger P.F."/>
            <person name="Wang M."/>
            <person name="Li H."/>
            <person name="Zhang Y."/>
            <person name="Li Z."/>
            <person name="Wang Q."/>
            <person name="Van de Peer Y."/>
            <person name="Marchal K."/>
            <person name="Chen J."/>
        </authorList>
    </citation>
    <scope>NUCLEOTIDE SEQUENCE [LARGE SCALE GENOMIC DNA]</scope>
    <source>
        <tissue evidence="6">Leaf</tissue>
    </source>
</reference>
<protein>
    <recommendedName>
        <fullName evidence="5">RING-type domain-containing protein</fullName>
    </recommendedName>
</protein>
<evidence type="ECO:0000313" key="7">
    <source>
        <dbReference type="Proteomes" id="UP000607653"/>
    </source>
</evidence>
<dbReference type="InterPro" id="IPR013083">
    <property type="entry name" value="Znf_RING/FYVE/PHD"/>
</dbReference>
<dbReference type="Gene3D" id="3.30.40.10">
    <property type="entry name" value="Zinc/RING finger domain, C3HC4 (zinc finger)"/>
    <property type="match status" value="1"/>
</dbReference>
<gene>
    <name evidence="6" type="ORF">HUJ06_014659</name>
</gene>
<dbReference type="InterPro" id="IPR001841">
    <property type="entry name" value="Znf_RING"/>
</dbReference>
<dbReference type="PANTHER" id="PTHR45798">
    <property type="entry name" value="RING-H2 FINGER PROTEIN ATL61-RELATED-RELATED"/>
    <property type="match status" value="1"/>
</dbReference>
<keyword evidence="7" id="KW-1185">Reference proteome</keyword>
<keyword evidence="3" id="KW-0862">Zinc</keyword>
<feature type="domain" description="RING-type" evidence="5">
    <location>
        <begin position="72"/>
        <end position="115"/>
    </location>
</feature>
<dbReference type="FunFam" id="3.30.40.10:FF:000388">
    <property type="entry name" value="Putative RING zinc finger domain superfamily protein"/>
    <property type="match status" value="1"/>
</dbReference>
<evidence type="ECO:0000256" key="2">
    <source>
        <dbReference type="ARBA" id="ARBA00022771"/>
    </source>
</evidence>
<dbReference type="PROSITE" id="PS50089">
    <property type="entry name" value="ZF_RING_2"/>
    <property type="match status" value="1"/>
</dbReference>
<accession>A0A822ZBB9</accession>
<name>A0A822ZBB9_NELNU</name>
<keyword evidence="2 4" id="KW-0863">Zinc-finger</keyword>
<dbReference type="Pfam" id="PF13639">
    <property type="entry name" value="zf-RING_2"/>
    <property type="match status" value="1"/>
</dbReference>